<evidence type="ECO:0000313" key="5">
    <source>
        <dbReference type="Proteomes" id="UP000193380"/>
    </source>
</evidence>
<sequence length="189" mass="20965">MHVLFWGLGFLLFLPDGLNVVLSTEKSLLNSRKAKVSEQLGAYEIVTPARVNEAGDNFPTSVHFKRKRRSVHDIHGNSSDQWDSRTIQYKISAFGQSYHLNLTLESGFIAPLYTVTVLGALTDSNITDFTPEAEAEEDTEYQHCFYKGHVNAQTEHTAVISLCSGLVSPSTLSCPPLIQCARMFLKSAL</sequence>
<keyword evidence="2" id="KW-0732">Signal</keyword>
<reference evidence="4" key="1">
    <citation type="journal article" date="2014" name="Nat. Commun.">
        <title>The rainbow trout genome provides novel insights into evolution after whole-genome duplication in vertebrates.</title>
        <authorList>
            <person name="Berthelot C."/>
            <person name="Brunet F."/>
            <person name="Chalopin D."/>
            <person name="Juanchich A."/>
            <person name="Bernard M."/>
            <person name="Noel B."/>
            <person name="Bento P."/>
            <person name="Da Silva C."/>
            <person name="Labadie K."/>
            <person name="Alberti A."/>
            <person name="Aury J.M."/>
            <person name="Louis A."/>
            <person name="Dehais P."/>
            <person name="Bardou P."/>
            <person name="Montfort J."/>
            <person name="Klopp C."/>
            <person name="Cabau C."/>
            <person name="Gaspin C."/>
            <person name="Thorgaard G.H."/>
            <person name="Boussaha M."/>
            <person name="Quillet E."/>
            <person name="Guyomard R."/>
            <person name="Galiana D."/>
            <person name="Bobe J."/>
            <person name="Volff J.N."/>
            <person name="Genet C."/>
            <person name="Wincker P."/>
            <person name="Jaillon O."/>
            <person name="Roest Crollius H."/>
            <person name="Guiguen Y."/>
        </authorList>
    </citation>
    <scope>NUCLEOTIDE SEQUENCE [LARGE SCALE GENOMIC DNA]</scope>
</reference>
<dbReference type="Pfam" id="PF01562">
    <property type="entry name" value="Pep_M12B_propep"/>
    <property type="match status" value="1"/>
</dbReference>
<feature type="signal peptide" evidence="2">
    <location>
        <begin position="1"/>
        <end position="19"/>
    </location>
</feature>
<evidence type="ECO:0000256" key="2">
    <source>
        <dbReference type="SAM" id="SignalP"/>
    </source>
</evidence>
<proteinExistence type="predicted"/>
<dbReference type="Proteomes" id="UP000193380">
    <property type="component" value="Unassembled WGS sequence"/>
</dbReference>
<dbReference type="EMBL" id="FR965702">
    <property type="protein sequence ID" value="CDR01279.1"/>
    <property type="molecule type" value="Genomic_DNA"/>
</dbReference>
<evidence type="ECO:0000313" key="4">
    <source>
        <dbReference type="EMBL" id="CDR01279.1"/>
    </source>
</evidence>
<name>A0A060ZIC9_ONCMY</name>
<organism evidence="4 5">
    <name type="scientific">Oncorhynchus mykiss</name>
    <name type="common">Rainbow trout</name>
    <name type="synonym">Salmo gairdneri</name>
    <dbReference type="NCBI Taxonomy" id="8022"/>
    <lineage>
        <taxon>Eukaryota</taxon>
        <taxon>Metazoa</taxon>
        <taxon>Chordata</taxon>
        <taxon>Craniata</taxon>
        <taxon>Vertebrata</taxon>
        <taxon>Euteleostomi</taxon>
        <taxon>Actinopterygii</taxon>
        <taxon>Neopterygii</taxon>
        <taxon>Teleostei</taxon>
        <taxon>Protacanthopterygii</taxon>
        <taxon>Salmoniformes</taxon>
        <taxon>Salmonidae</taxon>
        <taxon>Salmoninae</taxon>
        <taxon>Oncorhynchus</taxon>
    </lineage>
</organism>
<feature type="domain" description="Peptidase M12B propeptide" evidence="3">
    <location>
        <begin position="44"/>
        <end position="151"/>
    </location>
</feature>
<accession>A0A060ZIC9</accession>
<protein>
    <recommendedName>
        <fullName evidence="3">Peptidase M12B propeptide domain-containing protein</fullName>
    </recommendedName>
</protein>
<dbReference type="PaxDb" id="8022-A0A060ZIC9"/>
<gene>
    <name evidence="4" type="ORF">GSONMT00056422001</name>
</gene>
<reference evidence="4" key="2">
    <citation type="submission" date="2014-03" db="EMBL/GenBank/DDBJ databases">
        <authorList>
            <person name="Genoscope - CEA"/>
        </authorList>
    </citation>
    <scope>NUCLEOTIDE SEQUENCE</scope>
</reference>
<feature type="chain" id="PRO_5001597903" description="Peptidase M12B propeptide domain-containing protein" evidence="2">
    <location>
        <begin position="20"/>
        <end position="189"/>
    </location>
</feature>
<evidence type="ECO:0000256" key="1">
    <source>
        <dbReference type="ARBA" id="ARBA00023157"/>
    </source>
</evidence>
<dbReference type="InterPro" id="IPR002870">
    <property type="entry name" value="Peptidase_M12B_N"/>
</dbReference>
<dbReference type="AlphaFoldDB" id="A0A060ZIC9"/>
<evidence type="ECO:0000259" key="3">
    <source>
        <dbReference type="Pfam" id="PF01562"/>
    </source>
</evidence>
<dbReference type="STRING" id="8022.A0A060ZIC9"/>
<keyword evidence="1" id="KW-1015">Disulfide bond</keyword>